<comment type="similarity">
    <text evidence="1 3 5">Belongs to the citrate synthase family.</text>
</comment>
<dbReference type="RefSeq" id="XP_046067302.1">
    <property type="nucleotide sequence ID" value="XM_046219472.1"/>
</dbReference>
<dbReference type="Gene3D" id="1.10.230.10">
    <property type="entry name" value="Cytochrome P450-Terp, domain 2"/>
    <property type="match status" value="1"/>
</dbReference>
<accession>A0AAD4KGH8</accession>
<proteinExistence type="inferred from homology"/>
<feature type="active site" evidence="4">
    <location>
        <position position="355"/>
    </location>
</feature>
<comment type="caution">
    <text evidence="6">The sequence shown here is derived from an EMBL/GenBank/DDBJ whole genome shotgun (WGS) entry which is preliminary data.</text>
</comment>
<evidence type="ECO:0000256" key="4">
    <source>
        <dbReference type="PIRSR" id="PIRSR001369-1"/>
    </source>
</evidence>
<evidence type="ECO:0000313" key="6">
    <source>
        <dbReference type="EMBL" id="KAH8691210.1"/>
    </source>
</evidence>
<keyword evidence="2 3" id="KW-0808">Transferase</keyword>
<dbReference type="PANTHER" id="PTHR11739:SF4">
    <property type="entry name" value="CITRATE SYNTHASE, PEROXISOMAL"/>
    <property type="match status" value="1"/>
</dbReference>
<dbReference type="GeneID" id="70249759"/>
<evidence type="ECO:0000313" key="7">
    <source>
        <dbReference type="Proteomes" id="UP001201262"/>
    </source>
</evidence>
<organism evidence="6 7">
    <name type="scientific">Talaromyces proteolyticus</name>
    <dbReference type="NCBI Taxonomy" id="1131652"/>
    <lineage>
        <taxon>Eukaryota</taxon>
        <taxon>Fungi</taxon>
        <taxon>Dikarya</taxon>
        <taxon>Ascomycota</taxon>
        <taxon>Pezizomycotina</taxon>
        <taxon>Eurotiomycetes</taxon>
        <taxon>Eurotiomycetidae</taxon>
        <taxon>Eurotiales</taxon>
        <taxon>Trichocomaceae</taxon>
        <taxon>Talaromyces</taxon>
        <taxon>Talaromyces sect. Bacilispori</taxon>
    </lineage>
</organism>
<dbReference type="Pfam" id="PF00285">
    <property type="entry name" value="Citrate_synt"/>
    <property type="match status" value="1"/>
</dbReference>
<evidence type="ECO:0000256" key="2">
    <source>
        <dbReference type="ARBA" id="ARBA00022679"/>
    </source>
</evidence>
<dbReference type="AlphaFoldDB" id="A0AAD4KGH8"/>
<dbReference type="Gene3D" id="1.10.580.10">
    <property type="entry name" value="Citrate Synthase, domain 1"/>
    <property type="match status" value="1"/>
</dbReference>
<dbReference type="GO" id="GO:0046912">
    <property type="term" value="F:acyltransferase activity, acyl groups converted into alkyl on transfer"/>
    <property type="evidence" value="ECO:0007669"/>
    <property type="project" value="InterPro"/>
</dbReference>
<sequence length="479" mass="52791">MSPAAIISSPVDGAAAVKAVDAKAPTVTADGPIARNLLHVVDDRTGQYYQIPISHNSISANEFKKIKAPDTEFYADQNESGIRVFDHGFTNTAVVKSKVTYVDGKRGKIQYRGYDLADIVANNKKFIDTAHLLLWGFWPSFEEGANFQRKLFDAMYIDKCVLDTIHAIPPTASTTIMLTAGLAAVQATQMDKVPAHMAKNLYLGNPDLVDEQIIRLMGVLPVVSAVAYCHHTGRTFNSPRADLTYIENFLYMCGHVQEETGLPNPRYVENFERLWSLVADHEMTCSTAAVLLTASSLPDPISCIISGVSASYGPLHGGAIEFAYKDMADIGSVANCQAKIDRVKAGKERLFGYGHRVYKVTDPRSDHIQAVLRTLKEEIDNDPLLKVAFELNRIAQQDEYFVSRGLKPNADLYAAFTYGAMGFPADFILTISTISRTQGLMAHWKEAMGLTLGFLLGGRPLLWRPTQIYTGKLDQKMGL</sequence>
<gene>
    <name evidence="6" type="ORF">BGW36DRAFT_419755</name>
</gene>
<dbReference type="EMBL" id="JAJTJA010000012">
    <property type="protein sequence ID" value="KAH8691210.1"/>
    <property type="molecule type" value="Genomic_DNA"/>
</dbReference>
<dbReference type="InterPro" id="IPR016142">
    <property type="entry name" value="Citrate_synth-like_lrg_a-sub"/>
</dbReference>
<feature type="active site" evidence="4">
    <location>
        <position position="411"/>
    </location>
</feature>
<dbReference type="GO" id="GO:0005975">
    <property type="term" value="P:carbohydrate metabolic process"/>
    <property type="evidence" value="ECO:0007669"/>
    <property type="project" value="TreeGrafter"/>
</dbReference>
<dbReference type="GO" id="GO:0005759">
    <property type="term" value="C:mitochondrial matrix"/>
    <property type="evidence" value="ECO:0007669"/>
    <property type="project" value="TreeGrafter"/>
</dbReference>
<evidence type="ECO:0000256" key="5">
    <source>
        <dbReference type="RuleBase" id="RU000441"/>
    </source>
</evidence>
<dbReference type="Proteomes" id="UP001201262">
    <property type="component" value="Unassembled WGS sequence"/>
</dbReference>
<dbReference type="PRINTS" id="PR00143">
    <property type="entry name" value="CITRTSNTHASE"/>
</dbReference>
<name>A0AAD4KGH8_9EURO</name>
<evidence type="ECO:0000256" key="3">
    <source>
        <dbReference type="PIRNR" id="PIRNR001369"/>
    </source>
</evidence>
<keyword evidence="7" id="KW-1185">Reference proteome</keyword>
<dbReference type="SUPFAM" id="SSF48256">
    <property type="entry name" value="Citrate synthase"/>
    <property type="match status" value="1"/>
</dbReference>
<dbReference type="InterPro" id="IPR036969">
    <property type="entry name" value="Citrate_synthase_sf"/>
</dbReference>
<dbReference type="InterPro" id="IPR024176">
    <property type="entry name" value="Citrate_synthase_bac-typ"/>
</dbReference>
<dbReference type="InterPro" id="IPR016143">
    <property type="entry name" value="Citrate_synth-like_sm_a-sub"/>
</dbReference>
<dbReference type="InterPro" id="IPR019810">
    <property type="entry name" value="Citrate_synthase_AS"/>
</dbReference>
<dbReference type="PIRSF" id="PIRSF001369">
    <property type="entry name" value="Citrate_synth"/>
    <property type="match status" value="1"/>
</dbReference>
<reference evidence="6" key="1">
    <citation type="submission" date="2021-12" db="EMBL/GenBank/DDBJ databases">
        <title>Convergent genome expansion in fungi linked to evolution of root-endophyte symbiosis.</title>
        <authorList>
            <consortium name="DOE Joint Genome Institute"/>
            <person name="Ke Y.-H."/>
            <person name="Bonito G."/>
            <person name="Liao H.-L."/>
            <person name="Looney B."/>
            <person name="Rojas-Flechas A."/>
            <person name="Nash J."/>
            <person name="Hameed K."/>
            <person name="Schadt C."/>
            <person name="Martin F."/>
            <person name="Crous P.W."/>
            <person name="Miettinen O."/>
            <person name="Magnuson J.K."/>
            <person name="Labbe J."/>
            <person name="Jacobson D."/>
            <person name="Doktycz M.J."/>
            <person name="Veneault-Fourrey C."/>
            <person name="Kuo A."/>
            <person name="Mondo S."/>
            <person name="Calhoun S."/>
            <person name="Riley R."/>
            <person name="Ohm R."/>
            <person name="LaButti K."/>
            <person name="Andreopoulos B."/>
            <person name="Pangilinan J."/>
            <person name="Nolan M."/>
            <person name="Tritt A."/>
            <person name="Clum A."/>
            <person name="Lipzen A."/>
            <person name="Daum C."/>
            <person name="Barry K."/>
            <person name="Grigoriev I.V."/>
            <person name="Vilgalys R."/>
        </authorList>
    </citation>
    <scope>NUCLEOTIDE SEQUENCE</scope>
    <source>
        <strain evidence="6">PMI_201</strain>
    </source>
</reference>
<evidence type="ECO:0000256" key="1">
    <source>
        <dbReference type="ARBA" id="ARBA00010566"/>
    </source>
</evidence>
<dbReference type="InterPro" id="IPR002020">
    <property type="entry name" value="Citrate_synthase"/>
</dbReference>
<dbReference type="PANTHER" id="PTHR11739">
    <property type="entry name" value="CITRATE SYNTHASE"/>
    <property type="match status" value="1"/>
</dbReference>
<dbReference type="PROSITE" id="PS00480">
    <property type="entry name" value="CITRATE_SYNTHASE"/>
    <property type="match status" value="1"/>
</dbReference>
<dbReference type="GO" id="GO:0006099">
    <property type="term" value="P:tricarboxylic acid cycle"/>
    <property type="evidence" value="ECO:0007669"/>
    <property type="project" value="InterPro"/>
</dbReference>
<protein>
    <recommendedName>
        <fullName evidence="3 5">Citrate synthase</fullName>
    </recommendedName>
</protein>